<dbReference type="AlphaFoldDB" id="A0A813C785"/>
<feature type="chain" id="PRO_5032655861" description="Pentatricopeptide repeat-containing protein, chloroplastic" evidence="2">
    <location>
        <begin position="30"/>
        <end position="360"/>
    </location>
</feature>
<protein>
    <recommendedName>
        <fullName evidence="5">Pentatricopeptide repeat-containing protein, chloroplastic</fullName>
    </recommendedName>
</protein>
<dbReference type="EMBL" id="CAJNJA010087378">
    <property type="protein sequence ID" value="CAE7938894.1"/>
    <property type="molecule type" value="Genomic_DNA"/>
</dbReference>
<proteinExistence type="predicted"/>
<dbReference type="PANTHER" id="PTHR47447:SF21">
    <property type="entry name" value="PENTACOTRIPEPTIDE-REPEAT REGION OF PRORP DOMAIN-CONTAINING PROTEIN"/>
    <property type="match status" value="1"/>
</dbReference>
<accession>A0A813C785</accession>
<dbReference type="Gene3D" id="1.25.40.10">
    <property type="entry name" value="Tetratricopeptide repeat domain"/>
    <property type="match status" value="1"/>
</dbReference>
<organism evidence="3 4">
    <name type="scientific">Symbiodinium necroappetens</name>
    <dbReference type="NCBI Taxonomy" id="1628268"/>
    <lineage>
        <taxon>Eukaryota</taxon>
        <taxon>Sar</taxon>
        <taxon>Alveolata</taxon>
        <taxon>Dinophyceae</taxon>
        <taxon>Suessiales</taxon>
        <taxon>Symbiodiniaceae</taxon>
        <taxon>Symbiodinium</taxon>
    </lineage>
</organism>
<dbReference type="Proteomes" id="UP000601435">
    <property type="component" value="Unassembled WGS sequence"/>
</dbReference>
<evidence type="ECO:0008006" key="5">
    <source>
        <dbReference type="Google" id="ProtNLM"/>
    </source>
</evidence>
<feature type="signal peptide" evidence="2">
    <location>
        <begin position="1"/>
        <end position="29"/>
    </location>
</feature>
<reference evidence="3" key="1">
    <citation type="submission" date="2021-02" db="EMBL/GenBank/DDBJ databases">
        <authorList>
            <person name="Dougan E. K."/>
            <person name="Rhodes N."/>
            <person name="Thang M."/>
            <person name="Chan C."/>
        </authorList>
    </citation>
    <scope>NUCLEOTIDE SEQUENCE</scope>
</reference>
<keyword evidence="2" id="KW-0732">Signal</keyword>
<evidence type="ECO:0000256" key="2">
    <source>
        <dbReference type="SAM" id="SignalP"/>
    </source>
</evidence>
<name>A0A813C785_9DINO</name>
<evidence type="ECO:0000313" key="4">
    <source>
        <dbReference type="Proteomes" id="UP000601435"/>
    </source>
</evidence>
<comment type="caution">
    <text evidence="3">The sequence shown here is derived from an EMBL/GenBank/DDBJ whole genome shotgun (WGS) entry which is preliminary data.</text>
</comment>
<evidence type="ECO:0000256" key="1">
    <source>
        <dbReference type="ARBA" id="ARBA00022737"/>
    </source>
</evidence>
<dbReference type="OrthoDB" id="10277981at2759"/>
<keyword evidence="1" id="KW-0677">Repeat</keyword>
<dbReference type="PANTHER" id="PTHR47447">
    <property type="entry name" value="OS03G0856100 PROTEIN"/>
    <property type="match status" value="1"/>
</dbReference>
<dbReference type="InterPro" id="IPR011990">
    <property type="entry name" value="TPR-like_helical_dom_sf"/>
</dbReference>
<evidence type="ECO:0000313" key="3">
    <source>
        <dbReference type="EMBL" id="CAE7938894.1"/>
    </source>
</evidence>
<gene>
    <name evidence="3" type="ORF">SNEC2469_LOCUS33331</name>
</gene>
<sequence>MISLQPRKSINPNLLRFLLAWICSPLLFAHTGQEPLNSFRERKGFALRAPASSWVKQTEVLTEEERSLAVMLARTKKKGWARASKAIQEYTGCAGVVFNAAMKAAHACGEYREGVSIYDRMCKMQSARCTISYSMAMKLYGRLKLMRKVQEAFDEAEAAGVINEISISARIEAAAAEGDWNTAAGMLDYAQQCNLSLDNTHFNSVLAACANSRQNRSIIYKAANQVVDFMTDYNLQPDIITFTNLVRAHHPSEDVGSIRNLWQQLLQAEVVKGSGSKASKLLDISDEVFTENLLTTAVQLPKNRFYKSELMVAEALDTTSSERLRLAQVIVAELQAKAAPMTLLGKRIAGAVRKALRQRG</sequence>
<keyword evidence="4" id="KW-1185">Reference proteome</keyword>